<organism evidence="1 2">
    <name type="scientific">Vanrija humicola</name>
    <name type="common">Yeast</name>
    <name type="synonym">Cryptococcus humicola</name>
    <dbReference type="NCBI Taxonomy" id="5417"/>
    <lineage>
        <taxon>Eukaryota</taxon>
        <taxon>Fungi</taxon>
        <taxon>Dikarya</taxon>
        <taxon>Basidiomycota</taxon>
        <taxon>Agaricomycotina</taxon>
        <taxon>Tremellomycetes</taxon>
        <taxon>Trichosporonales</taxon>
        <taxon>Trichosporonaceae</taxon>
        <taxon>Vanrija</taxon>
    </lineage>
</organism>
<sequence>MAVGLAGEDAAQLVADLGVEVDLGNGRDDFVAWSERVSQCGGRGEPGGRVGDVVVRAPGGRRGGAADSARLGSVRLNSTHLPRPMRGLMAPLRALRRGAQASW</sequence>
<name>A0A7D8V473_VANHU</name>
<keyword evidence="2" id="KW-1185">Reference proteome</keyword>
<evidence type="ECO:0000313" key="2">
    <source>
        <dbReference type="Proteomes" id="UP000473826"/>
    </source>
</evidence>
<gene>
    <name evidence="1" type="ORF">VHUM_00100</name>
</gene>
<evidence type="ECO:0000313" key="1">
    <source>
        <dbReference type="EMBL" id="TXT15597.1"/>
    </source>
</evidence>
<accession>A0A7D8V473</accession>
<proteinExistence type="predicted"/>
<dbReference type="Proteomes" id="UP000473826">
    <property type="component" value="Unassembled WGS sequence"/>
</dbReference>
<dbReference type="AlphaFoldDB" id="A0A7D8V473"/>
<dbReference type="EMBL" id="QKWK01000001">
    <property type="protein sequence ID" value="TXT15597.1"/>
    <property type="molecule type" value="Genomic_DNA"/>
</dbReference>
<reference evidence="1 2" key="1">
    <citation type="journal article" date="2019" name="PLoS Genet.">
        <title>Convergent evolution of linked mating-type loci in basidiomycete fungi.</title>
        <authorList>
            <person name="Sun S."/>
            <person name="Coelho M.A."/>
            <person name="Heitman J."/>
            <person name="Nowrousian M."/>
        </authorList>
    </citation>
    <scope>NUCLEOTIDE SEQUENCE [LARGE SCALE GENOMIC DNA]</scope>
    <source>
        <strain evidence="1 2">CBS 4282</strain>
    </source>
</reference>
<comment type="caution">
    <text evidence="1">The sequence shown here is derived from an EMBL/GenBank/DDBJ whole genome shotgun (WGS) entry which is preliminary data.</text>
</comment>
<protein>
    <submittedName>
        <fullName evidence="1">Uncharacterized protein</fullName>
    </submittedName>
</protein>